<sequence>MKFQTADCICIFGKRKSGKSYLARKINEIYPRQVIIDPVADWTDGEIVSSFRGFANKLREKLKTGAKKYKIIFRFSPDEKNTPEIFNEILRLCYYAGDLQVVIDEVQMFCNPHWMPPWLKNLAFIGRHQKVGLCNITQRPAQINKGLLSQAEHIFCGQLHDKNDLRAVADFIGDDTDQLINLPARNFIYFSPTYGKKRISTENNSEK</sequence>
<dbReference type="Pfam" id="PF13401">
    <property type="entry name" value="AAA_22"/>
    <property type="match status" value="1"/>
</dbReference>
<comment type="caution">
    <text evidence="2">The sequence shown here is derived from an EMBL/GenBank/DDBJ whole genome shotgun (WGS) entry which is preliminary data.</text>
</comment>
<dbReference type="InterPro" id="IPR008571">
    <property type="entry name" value="HerA-like"/>
</dbReference>
<evidence type="ECO:0000313" key="3">
    <source>
        <dbReference type="Proteomes" id="UP000075799"/>
    </source>
</evidence>
<evidence type="ECO:0000313" key="2">
    <source>
        <dbReference type="EMBL" id="KYG65273.1"/>
    </source>
</evidence>
<dbReference type="OrthoDB" id="9806951at2"/>
<accession>A0A162G8E4</accession>
<protein>
    <recommendedName>
        <fullName evidence="1">ORC1/DEAH AAA+ ATPase domain-containing protein</fullName>
    </recommendedName>
</protein>
<gene>
    <name evidence="2" type="ORF">AZI87_12010</name>
</gene>
<organism evidence="2 3">
    <name type="scientific">Bdellovibrio bacteriovorus</name>
    <dbReference type="NCBI Taxonomy" id="959"/>
    <lineage>
        <taxon>Bacteria</taxon>
        <taxon>Pseudomonadati</taxon>
        <taxon>Bdellovibrionota</taxon>
        <taxon>Bdellovibrionia</taxon>
        <taxon>Bdellovibrionales</taxon>
        <taxon>Pseudobdellovibrionaceae</taxon>
        <taxon>Bdellovibrio</taxon>
    </lineage>
</organism>
<dbReference type="PANTHER" id="PTHR42957:SF1">
    <property type="entry name" value="HELICASE MJ1565-RELATED"/>
    <property type="match status" value="1"/>
</dbReference>
<dbReference type="GO" id="GO:0016887">
    <property type="term" value="F:ATP hydrolysis activity"/>
    <property type="evidence" value="ECO:0007669"/>
    <property type="project" value="InterPro"/>
</dbReference>
<evidence type="ECO:0000259" key="1">
    <source>
        <dbReference type="Pfam" id="PF13401"/>
    </source>
</evidence>
<dbReference type="PANTHER" id="PTHR42957">
    <property type="entry name" value="HELICASE MJ1565-RELATED"/>
    <property type="match status" value="1"/>
</dbReference>
<dbReference type="AlphaFoldDB" id="A0A162G8E4"/>
<dbReference type="RefSeq" id="WP_063207307.1">
    <property type="nucleotide sequence ID" value="NZ_LUKD01000005.1"/>
</dbReference>
<dbReference type="Gene3D" id="3.40.50.300">
    <property type="entry name" value="P-loop containing nucleotide triphosphate hydrolases"/>
    <property type="match status" value="1"/>
</dbReference>
<reference evidence="2 3" key="1">
    <citation type="submission" date="2016-03" db="EMBL/GenBank/DDBJ databases">
        <authorList>
            <person name="Ploux O."/>
        </authorList>
    </citation>
    <scope>NUCLEOTIDE SEQUENCE [LARGE SCALE GENOMIC DNA]</scope>
    <source>
        <strain evidence="2 3">EC13</strain>
    </source>
</reference>
<dbReference type="SUPFAM" id="SSF52540">
    <property type="entry name" value="P-loop containing nucleoside triphosphate hydrolases"/>
    <property type="match status" value="1"/>
</dbReference>
<dbReference type="InterPro" id="IPR027417">
    <property type="entry name" value="P-loop_NTPase"/>
</dbReference>
<dbReference type="InterPro" id="IPR049945">
    <property type="entry name" value="AAA_22"/>
</dbReference>
<dbReference type="EMBL" id="LUKD01000005">
    <property type="protein sequence ID" value="KYG65273.1"/>
    <property type="molecule type" value="Genomic_DNA"/>
</dbReference>
<feature type="domain" description="ORC1/DEAH AAA+ ATPase" evidence="1">
    <location>
        <begin position="5"/>
        <end position="123"/>
    </location>
</feature>
<dbReference type="Proteomes" id="UP000075799">
    <property type="component" value="Unassembled WGS sequence"/>
</dbReference>
<name>A0A162G8E4_BDEBC</name>
<proteinExistence type="predicted"/>